<dbReference type="STRING" id="1642647.PSM36_1428"/>
<dbReference type="InterPro" id="IPR000531">
    <property type="entry name" value="Beta-barrel_TonB"/>
</dbReference>
<dbReference type="SUPFAM" id="SSF49464">
    <property type="entry name" value="Carboxypeptidase regulatory domain-like"/>
    <property type="match status" value="1"/>
</dbReference>
<keyword evidence="14" id="KW-1185">Reference proteome</keyword>
<feature type="domain" description="TonB-dependent receptor-like beta-barrel" evidence="11">
    <location>
        <begin position="459"/>
        <end position="842"/>
    </location>
</feature>
<evidence type="ECO:0000256" key="1">
    <source>
        <dbReference type="ARBA" id="ARBA00004571"/>
    </source>
</evidence>
<feature type="chain" id="PRO_5012955335" evidence="10">
    <location>
        <begin position="26"/>
        <end position="1094"/>
    </location>
</feature>
<dbReference type="InterPro" id="IPR036942">
    <property type="entry name" value="Beta-barrel_TonB_sf"/>
</dbReference>
<evidence type="ECO:0000313" key="13">
    <source>
        <dbReference type="EMBL" id="SCD20250.1"/>
    </source>
</evidence>
<evidence type="ECO:0000256" key="9">
    <source>
        <dbReference type="RuleBase" id="RU003357"/>
    </source>
</evidence>
<keyword evidence="4 8" id="KW-0812">Transmembrane</keyword>
<comment type="similarity">
    <text evidence="8 9">Belongs to the TonB-dependent receptor family.</text>
</comment>
<sequence length="1094" mass="123572">MKHVILSLVKGMMFLLMWTSSVCLSAQTVTVKGMITDAEGESLIGVSVMIQGTSTGTVTDSEGNFILTNVPSDAILEISYVGMVSQIVALDGRTTLEIVLQEDVETLEEVVVVGYGVQKKVNVTGAVDVISDEKLKNRQSPNVSQLLQGAAPGLNLSIGNNYGFQPGATMDVTIRGMGSLNGGSPLILIDGSPGDMNLLNPEDIETISILKDASSSAIYGARAPYGVILITTKKGNRKEKVTINLSSNLMIENPMPLPTMLDSWTHARVLNEAGRNGGGSPIGNETIDRMIAFQNKDWDYLRESMPNWPEGATNFGAYPEGNVWNNANLNYANTNWWDIYFGSAINHKHNLSISGGAERSSYYLSLGYLNQNSVIQYGTDYYNRFNLMGKFEFDITDWWSVSYEPRYSNSVRERPNMTQAETGDYDHMFRHLLRSYPWTPMYNGWGSPEEGGGYIMESHIPTILSGTDKSDIRDYWNTLKTEINFMEGLKLNADFTYNDYSRVYTRVHKTVYLQNVDKTYYPFGNTTPNQYEQTHYRNNFWTSNIYATYNLNINQQHNFLFLVGSQFEKGNNITLNGFKTDMIFQDVPSLQTATGEAIVNQYLSNNATQGYFSRLGYNFSDRYMLEANFRYDGSYVFTKGNRWGFFPSLSIGWNMHNETFWNVPQEYITTLKIRGSWGQLGNQNISPYSDLALMPINTGKLNWIFQPGGTRQIGYTSAPGIINRNLTWETSTTTNMGLNVGLFNNKLQVDFDLFERLTTDMVGPSEPKPGVLGANVPQSNNATLRTRGWELNINWRQSIGKDLSYFVNANLSDYKSVVTQYYNPNNTLSTWYEGRVVGEIWGYTVNDLFRSQDEVDSYLSKIDPSFIAVNWRPGDIRYEDINGDDIIDNGKNTLDDHGDLSIIGNSEPRLQFGVNLGVSYKNFDFSMLWKGVGKRDYYFNQNAVFYWGIMRSWWDSNIDAKGKHLDYFRDEPGTKYYGLYEGDANINTDAFFPRTYLDSTNDIKNRGHANTRYLVNAAYLRLQNIQLGYTLPARITSKLHLRDVRLFFSGENLLTIDNLPKLIDPAAIVGFNEIAGAATYGADRIYSFGFSITY</sequence>
<evidence type="ECO:0000256" key="2">
    <source>
        <dbReference type="ARBA" id="ARBA00022448"/>
    </source>
</evidence>
<dbReference type="Pfam" id="PF07715">
    <property type="entry name" value="Plug"/>
    <property type="match status" value="1"/>
</dbReference>
<keyword evidence="2 8" id="KW-0813">Transport</keyword>
<dbReference type="InterPro" id="IPR039426">
    <property type="entry name" value="TonB-dep_rcpt-like"/>
</dbReference>
<evidence type="ECO:0000256" key="7">
    <source>
        <dbReference type="ARBA" id="ARBA00023237"/>
    </source>
</evidence>
<dbReference type="Gene3D" id="2.40.170.20">
    <property type="entry name" value="TonB-dependent receptor, beta-barrel domain"/>
    <property type="match status" value="1"/>
</dbReference>
<dbReference type="Pfam" id="PF13715">
    <property type="entry name" value="CarbopepD_reg_2"/>
    <property type="match status" value="1"/>
</dbReference>
<evidence type="ECO:0000313" key="14">
    <source>
        <dbReference type="Proteomes" id="UP000187464"/>
    </source>
</evidence>
<dbReference type="NCBIfam" id="TIGR04056">
    <property type="entry name" value="OMP_RagA_SusC"/>
    <property type="match status" value="1"/>
</dbReference>
<dbReference type="InterPro" id="IPR012910">
    <property type="entry name" value="Plug_dom"/>
</dbReference>
<comment type="subcellular location">
    <subcellularLocation>
        <location evidence="1 8">Cell outer membrane</location>
        <topology evidence="1 8">Multi-pass membrane protein</topology>
    </subcellularLocation>
</comment>
<dbReference type="Proteomes" id="UP000187464">
    <property type="component" value="Chromosome I"/>
</dbReference>
<dbReference type="Gene3D" id="2.170.130.10">
    <property type="entry name" value="TonB-dependent receptor, plug domain"/>
    <property type="match status" value="1"/>
</dbReference>
<keyword evidence="3 8" id="KW-1134">Transmembrane beta strand</keyword>
<feature type="domain" description="TonB-dependent receptor plug" evidence="12">
    <location>
        <begin position="120"/>
        <end position="227"/>
    </location>
</feature>
<evidence type="ECO:0000256" key="8">
    <source>
        <dbReference type="PROSITE-ProRule" id="PRU01360"/>
    </source>
</evidence>
<dbReference type="KEGG" id="psac:PSM36_1428"/>
<dbReference type="GO" id="GO:0009279">
    <property type="term" value="C:cell outer membrane"/>
    <property type="evidence" value="ECO:0007669"/>
    <property type="project" value="UniProtKB-SubCell"/>
</dbReference>
<reference evidence="13 14" key="1">
    <citation type="submission" date="2016-08" db="EMBL/GenBank/DDBJ databases">
        <authorList>
            <person name="Seilhamer J.J."/>
        </authorList>
    </citation>
    <scope>NUCLEOTIDE SEQUENCE [LARGE SCALE GENOMIC DNA]</scope>
    <source>
        <strain evidence="13">M3/6</strain>
    </source>
</reference>
<keyword evidence="10" id="KW-0732">Signal</keyword>
<organism evidence="13 14">
    <name type="scientific">Proteiniphilum saccharofermentans</name>
    <dbReference type="NCBI Taxonomy" id="1642647"/>
    <lineage>
        <taxon>Bacteria</taxon>
        <taxon>Pseudomonadati</taxon>
        <taxon>Bacteroidota</taxon>
        <taxon>Bacteroidia</taxon>
        <taxon>Bacteroidales</taxon>
        <taxon>Dysgonomonadaceae</taxon>
        <taxon>Proteiniphilum</taxon>
    </lineage>
</organism>
<gene>
    <name evidence="13" type="ORF">PSM36_1428</name>
</gene>
<dbReference type="Pfam" id="PF00593">
    <property type="entry name" value="TonB_dep_Rec_b-barrel"/>
    <property type="match status" value="1"/>
</dbReference>
<keyword evidence="7 8" id="KW-0998">Cell outer membrane</keyword>
<dbReference type="Gene3D" id="2.60.40.1120">
    <property type="entry name" value="Carboxypeptidase-like, regulatory domain"/>
    <property type="match status" value="1"/>
</dbReference>
<keyword evidence="6 8" id="KW-0472">Membrane</keyword>
<dbReference type="RefSeq" id="WP_076930145.1">
    <property type="nucleotide sequence ID" value="NZ_LT605205.1"/>
</dbReference>
<evidence type="ECO:0000259" key="12">
    <source>
        <dbReference type="Pfam" id="PF07715"/>
    </source>
</evidence>
<accession>A0A1R3SZB8</accession>
<dbReference type="InterPro" id="IPR023997">
    <property type="entry name" value="TonB-dep_OMP_SusC/RagA_CS"/>
</dbReference>
<dbReference type="EMBL" id="LT605205">
    <property type="protein sequence ID" value="SCD20250.1"/>
    <property type="molecule type" value="Genomic_DNA"/>
</dbReference>
<keyword evidence="5 9" id="KW-0798">TonB box</keyword>
<dbReference type="InterPro" id="IPR037066">
    <property type="entry name" value="Plug_dom_sf"/>
</dbReference>
<dbReference type="AlphaFoldDB" id="A0A1R3SZB8"/>
<proteinExistence type="inferred from homology"/>
<evidence type="ECO:0000256" key="3">
    <source>
        <dbReference type="ARBA" id="ARBA00022452"/>
    </source>
</evidence>
<dbReference type="SUPFAM" id="SSF56935">
    <property type="entry name" value="Porins"/>
    <property type="match status" value="1"/>
</dbReference>
<evidence type="ECO:0000259" key="11">
    <source>
        <dbReference type="Pfam" id="PF00593"/>
    </source>
</evidence>
<evidence type="ECO:0000256" key="6">
    <source>
        <dbReference type="ARBA" id="ARBA00023136"/>
    </source>
</evidence>
<evidence type="ECO:0000256" key="5">
    <source>
        <dbReference type="ARBA" id="ARBA00023077"/>
    </source>
</evidence>
<protein>
    <submittedName>
        <fullName evidence="13">SusC/RagA family</fullName>
    </submittedName>
</protein>
<name>A0A1R3SZB8_9BACT</name>
<dbReference type="PROSITE" id="PS52016">
    <property type="entry name" value="TONB_DEPENDENT_REC_3"/>
    <property type="match status" value="1"/>
</dbReference>
<feature type="signal peptide" evidence="10">
    <location>
        <begin position="1"/>
        <end position="25"/>
    </location>
</feature>
<evidence type="ECO:0000256" key="10">
    <source>
        <dbReference type="SAM" id="SignalP"/>
    </source>
</evidence>
<dbReference type="NCBIfam" id="TIGR04057">
    <property type="entry name" value="SusC_RagA_signa"/>
    <property type="match status" value="1"/>
</dbReference>
<evidence type="ECO:0000256" key="4">
    <source>
        <dbReference type="ARBA" id="ARBA00022692"/>
    </source>
</evidence>
<dbReference type="InterPro" id="IPR008969">
    <property type="entry name" value="CarboxyPept-like_regulatory"/>
</dbReference>
<dbReference type="InterPro" id="IPR023996">
    <property type="entry name" value="TonB-dep_OMP_SusC/RagA"/>
</dbReference>